<dbReference type="SUPFAM" id="SSF48452">
    <property type="entry name" value="TPR-like"/>
    <property type="match status" value="1"/>
</dbReference>
<accession>A0A6M4ISY0</accession>
<name>A0A6M4ISY0_9BACT</name>
<dbReference type="AlphaFoldDB" id="A0A6M4ISY0"/>
<reference evidence="1 2" key="1">
    <citation type="submission" date="2020-05" db="EMBL/GenBank/DDBJ databases">
        <title>Complete genome sequence of Gemmatimonas greenlandica TET16.</title>
        <authorList>
            <person name="Zeng Y."/>
        </authorList>
    </citation>
    <scope>NUCLEOTIDE SEQUENCE [LARGE SCALE GENOMIC DNA]</scope>
    <source>
        <strain evidence="1 2">TET16</strain>
    </source>
</reference>
<dbReference type="Gene3D" id="1.25.40.10">
    <property type="entry name" value="Tetratricopeptide repeat domain"/>
    <property type="match status" value="1"/>
</dbReference>
<dbReference type="RefSeq" id="WP_171227320.1">
    <property type="nucleotide sequence ID" value="NZ_CP053085.1"/>
</dbReference>
<protein>
    <submittedName>
        <fullName evidence="1">Tetratricopeptide repeat protein</fullName>
    </submittedName>
</protein>
<dbReference type="InterPro" id="IPR011990">
    <property type="entry name" value="TPR-like_helical_dom_sf"/>
</dbReference>
<dbReference type="KEGG" id="ggr:HKW67_21320"/>
<evidence type="ECO:0000313" key="2">
    <source>
        <dbReference type="Proteomes" id="UP000500938"/>
    </source>
</evidence>
<evidence type="ECO:0000313" key="1">
    <source>
        <dbReference type="EMBL" id="QJR37884.1"/>
    </source>
</evidence>
<gene>
    <name evidence="1" type="ORF">HKW67_21320</name>
</gene>
<dbReference type="Proteomes" id="UP000500938">
    <property type="component" value="Chromosome"/>
</dbReference>
<sequence>MLSMHSTYALAWDARGEMLSYLGRHDEAIAALQHNLDQLPKKLPNQTEGILAFVFARAGRAGDARRSMEHLRVVNGGELPAMGALAAALEMLGDHAGALTMIERAVKQPDAWLQMYNHAERYDALRRDPRANTMMASIEQWANVRVRGNDSLIRTVHSTDTQSDVVLMIRASAHVACSRTSMRASRDSSPVRGAKAGSVRGCANVTFHGHTSWEVCRYNRFSIPLRTSARSVAQEGKEGSCHRGRSTR</sequence>
<keyword evidence="2" id="KW-1185">Reference proteome</keyword>
<proteinExistence type="predicted"/>
<organism evidence="1 2">
    <name type="scientific">Gemmatimonas groenlandica</name>
    <dbReference type="NCBI Taxonomy" id="2732249"/>
    <lineage>
        <taxon>Bacteria</taxon>
        <taxon>Pseudomonadati</taxon>
        <taxon>Gemmatimonadota</taxon>
        <taxon>Gemmatimonadia</taxon>
        <taxon>Gemmatimonadales</taxon>
        <taxon>Gemmatimonadaceae</taxon>
        <taxon>Gemmatimonas</taxon>
    </lineage>
</organism>
<dbReference type="EMBL" id="CP053085">
    <property type="protein sequence ID" value="QJR37884.1"/>
    <property type="molecule type" value="Genomic_DNA"/>
</dbReference>